<name>A0A1M5XQ62_9BRAD</name>
<evidence type="ECO:0000313" key="1">
    <source>
        <dbReference type="EMBL" id="SHI01930.1"/>
    </source>
</evidence>
<sequence length="64" mass="7393">MNSDWWADVRFATHFRTQIGHRVVPRNVPISAANYPYSYAGCCILENHLIDARADRHFNRGMAC</sequence>
<proteinExistence type="predicted"/>
<reference evidence="1 2" key="1">
    <citation type="submission" date="2016-11" db="EMBL/GenBank/DDBJ databases">
        <authorList>
            <person name="Jaros S."/>
            <person name="Januszkiewicz K."/>
            <person name="Wedrychowicz H."/>
        </authorList>
    </citation>
    <scope>NUCLEOTIDE SEQUENCE [LARGE SCALE GENOMIC DNA]</scope>
    <source>
        <strain evidence="1 2">GAS138</strain>
    </source>
</reference>
<accession>A0A1M5XQ62</accession>
<evidence type="ECO:0000313" key="2">
    <source>
        <dbReference type="Proteomes" id="UP000189796"/>
    </source>
</evidence>
<gene>
    <name evidence="1" type="ORF">SAMN05443248_7524</name>
</gene>
<protein>
    <submittedName>
        <fullName evidence="1">Uncharacterized protein</fullName>
    </submittedName>
</protein>
<dbReference type="EMBL" id="LT670817">
    <property type="protein sequence ID" value="SHI01930.1"/>
    <property type="molecule type" value="Genomic_DNA"/>
</dbReference>
<organism evidence="1 2">
    <name type="scientific">Bradyrhizobium erythrophlei</name>
    <dbReference type="NCBI Taxonomy" id="1437360"/>
    <lineage>
        <taxon>Bacteria</taxon>
        <taxon>Pseudomonadati</taxon>
        <taxon>Pseudomonadota</taxon>
        <taxon>Alphaproteobacteria</taxon>
        <taxon>Hyphomicrobiales</taxon>
        <taxon>Nitrobacteraceae</taxon>
        <taxon>Bradyrhizobium</taxon>
    </lineage>
</organism>
<dbReference type="Proteomes" id="UP000189796">
    <property type="component" value="Chromosome I"/>
</dbReference>
<dbReference type="AlphaFoldDB" id="A0A1M5XQ62"/>